<dbReference type="OrthoDB" id="118864at2759"/>
<organism evidence="1 2">
    <name type="scientific">Phytophthora megakarya</name>
    <dbReference type="NCBI Taxonomy" id="4795"/>
    <lineage>
        <taxon>Eukaryota</taxon>
        <taxon>Sar</taxon>
        <taxon>Stramenopiles</taxon>
        <taxon>Oomycota</taxon>
        <taxon>Peronosporomycetes</taxon>
        <taxon>Peronosporales</taxon>
        <taxon>Peronosporaceae</taxon>
        <taxon>Phytophthora</taxon>
    </lineage>
</organism>
<feature type="non-terminal residue" evidence="1">
    <location>
        <position position="1"/>
    </location>
</feature>
<dbReference type="Proteomes" id="UP000198211">
    <property type="component" value="Unassembled WGS sequence"/>
</dbReference>
<dbReference type="PANTHER" id="PTHR40866:SF1">
    <property type="entry name" value="BED-TYPE DOMAIN-CONTAINING PROTEIN"/>
    <property type="match status" value="1"/>
</dbReference>
<proteinExistence type="predicted"/>
<reference evidence="2" key="1">
    <citation type="submission" date="2017-03" db="EMBL/GenBank/DDBJ databases">
        <title>Phytopthora megakarya and P. palmivora, two closely related causual agents of cacao black pod achieved similar genome size and gene model numbers by different mechanisms.</title>
        <authorList>
            <person name="Ali S."/>
            <person name="Shao J."/>
            <person name="Larry D.J."/>
            <person name="Kronmiller B."/>
            <person name="Shen D."/>
            <person name="Strem M.D."/>
            <person name="Melnick R.L."/>
            <person name="Guiltinan M.J."/>
            <person name="Tyler B.M."/>
            <person name="Meinhardt L.W."/>
            <person name="Bailey B.A."/>
        </authorList>
    </citation>
    <scope>NUCLEOTIDE SEQUENCE [LARGE SCALE GENOMIC DNA]</scope>
    <source>
        <strain evidence="2">zdho120</strain>
    </source>
</reference>
<evidence type="ECO:0000313" key="1">
    <source>
        <dbReference type="EMBL" id="OWY93532.1"/>
    </source>
</evidence>
<comment type="caution">
    <text evidence="1">The sequence shown here is derived from an EMBL/GenBank/DDBJ whole genome shotgun (WGS) entry which is preliminary data.</text>
</comment>
<dbReference type="PANTHER" id="PTHR40866">
    <property type="entry name" value="BED-TYPE DOMAIN-CONTAINING PROTEIN"/>
    <property type="match status" value="1"/>
</dbReference>
<accession>A0A225UKD8</accession>
<evidence type="ECO:0008006" key="3">
    <source>
        <dbReference type="Google" id="ProtNLM"/>
    </source>
</evidence>
<protein>
    <recommendedName>
        <fullName evidence="3">HAT C-terminal dimerisation domain-containing protein</fullName>
    </recommendedName>
</protein>
<dbReference type="AlphaFoldDB" id="A0A225UKD8"/>
<gene>
    <name evidence="1" type="ORF">PHMEG_00037041</name>
</gene>
<dbReference type="InterPro" id="IPR012337">
    <property type="entry name" value="RNaseH-like_sf"/>
</dbReference>
<dbReference type="SUPFAM" id="SSF53098">
    <property type="entry name" value="Ribonuclease H-like"/>
    <property type="match status" value="1"/>
</dbReference>
<name>A0A225UKD8_9STRA</name>
<evidence type="ECO:0000313" key="2">
    <source>
        <dbReference type="Proteomes" id="UP000198211"/>
    </source>
</evidence>
<dbReference type="EMBL" id="NBNE01015901">
    <property type="protein sequence ID" value="OWY93532.1"/>
    <property type="molecule type" value="Genomic_DNA"/>
</dbReference>
<keyword evidence="2" id="KW-1185">Reference proteome</keyword>
<sequence length="464" mass="51512">MSHLRAKHPQYETEYVAHTSSLAANLQSFGFVSDKIANIYHWMEWVVHRNMPLSEIDHLLTHSMFRLKLISSRTLRKYLSMATMAVEKVIAANMPPEVGIMFNAWQCLSGHYVALIAMYCRNDEMNYGLLALAPLDEADQSSESYCSFLRNILPIFGQSEESLKVLVGDNCATNQRMATLLGVPLVGVRPIVQFGVQSGFVRTRGPGDGCGHARDGTTDCQESRGAQSAFATCSSSCQYDTLELDFYDAGTVRANQRRYQAHGCCLQSDPKPVMHQHIVALFDMLKTFSSICKKLQVESLTMVSARVLFDKMAEMYSVTAAYLSPDANIVHSPALESAVVKVAGNREVELTEKELEVLELLKATTATEDTTPTNSGVGSRTRAHHGEDFATALLPSDSIPPSVESHTTDSNSCERFFSQCKLVMTPQRSSLLPVSFDMIEFLRVNRKYWNTGTLMNANVDGKKE</sequence>